<dbReference type="EMBL" id="CP001663">
    <property type="protein sequence ID" value="AFP36727.1"/>
    <property type="molecule type" value="Genomic_DNA"/>
</dbReference>
<dbReference type="AlphaFoldDB" id="I7FVW0"/>
<dbReference type="PATRIC" id="fig|246196.56.peg.251"/>
<organism evidence="1 2">
    <name type="scientific">Mycolicibacterium smegmatis (strain ATCC 700084 / mc(2)155)</name>
    <name type="common">Mycobacterium smegmatis</name>
    <dbReference type="NCBI Taxonomy" id="246196"/>
    <lineage>
        <taxon>Bacteria</taxon>
        <taxon>Bacillati</taxon>
        <taxon>Actinomycetota</taxon>
        <taxon>Actinomycetes</taxon>
        <taxon>Mycobacteriales</taxon>
        <taxon>Mycobacteriaceae</taxon>
        <taxon>Mycolicibacterium</taxon>
    </lineage>
</organism>
<evidence type="ECO:0000313" key="2">
    <source>
        <dbReference type="Proteomes" id="UP000006158"/>
    </source>
</evidence>
<reference evidence="1 2" key="2">
    <citation type="journal article" date="2009" name="Genome Res.">
        <title>Ortho-proteogenomics: multiple proteomes investigation through orthology and a new MS-based protocol.</title>
        <authorList>
            <person name="Gallien S."/>
            <person name="Perrodou E."/>
            <person name="Carapito C."/>
            <person name="Deshayes C."/>
            <person name="Reyrat J.M."/>
            <person name="Van Dorsselaer A."/>
            <person name="Poch O."/>
            <person name="Schaeffer C."/>
            <person name="Lecompte O."/>
        </authorList>
    </citation>
    <scope>NUCLEOTIDE SEQUENCE [LARGE SCALE GENOMIC DNA]</scope>
    <source>
        <strain evidence="2">ATCC 700084 / mc(2)155</strain>
    </source>
</reference>
<sequence>MVSYRQLCARIVVQIDTQQLPSAVMTQTSVREPVRAMPRFLAGMTREFTVEGRQMFAAELKRFAGCVGDGNRDPRLAKISARVCAPVGVSVHGRRGVGVTTVAEALGANGVAVRDDGPGELAVLVTVEVLKPEDLTLADALRARGADVLVVLNKADLVGRAPDGSLAAAHHRAQQLRERTGLPVVPMVGLLARATLSPHLVEALRLLATTPADLTSTEAFLADPHPVAQATRTELLTTLDRFGIVHACRELSRDPNADAAVLSAALRRLGETDRVLAALDALAAPRRYRRIERALTELQAVGGESVGRFLAADTTVVAVMDAALEVMRAAGVVVPSRAACGRDAHLRRARFWWRYCRGPVGALHGRCAAAIARGSLRLAGLDTEEAARR</sequence>
<evidence type="ECO:0000313" key="1">
    <source>
        <dbReference type="EMBL" id="AFP36727.1"/>
    </source>
</evidence>
<gene>
    <name evidence="1" type="ordered locus">MSMEI_0246</name>
</gene>
<protein>
    <submittedName>
        <fullName evidence="1">Uncharacterized protein</fullName>
    </submittedName>
</protein>
<dbReference type="KEGG" id="msg:MSMEI_0246"/>
<reference evidence="1 2" key="1">
    <citation type="journal article" date="2007" name="Genome Biol.">
        <title>Interrupted coding sequences in Mycobacterium smegmatis: authentic mutations or sequencing errors?</title>
        <authorList>
            <person name="Deshayes C."/>
            <person name="Perrodou E."/>
            <person name="Gallien S."/>
            <person name="Euphrasie D."/>
            <person name="Schaeffer C."/>
            <person name="Van-Dorsselaer A."/>
            <person name="Poch O."/>
            <person name="Lecompte O."/>
            <person name="Reyrat J.M."/>
        </authorList>
    </citation>
    <scope>NUCLEOTIDE SEQUENCE [LARGE SCALE GENOMIC DNA]</scope>
    <source>
        <strain evidence="2">ATCC 700084 / mc(2)155</strain>
    </source>
</reference>
<dbReference type="Proteomes" id="UP000006158">
    <property type="component" value="Chromosome"/>
</dbReference>
<name>I7FVW0_MYCS2</name>
<proteinExistence type="predicted"/>
<accession>I7FVW0</accession>